<dbReference type="EMBL" id="MVHE01000028">
    <property type="protein sequence ID" value="ORA19549.1"/>
    <property type="molecule type" value="Genomic_DNA"/>
</dbReference>
<reference evidence="1 2" key="1">
    <citation type="submission" date="2017-02" db="EMBL/GenBank/DDBJ databases">
        <title>The new phylogeny of genus Mycobacterium.</title>
        <authorList>
            <person name="Tortoli E."/>
            <person name="Trovato A."/>
            <person name="Cirillo D.M."/>
        </authorList>
    </citation>
    <scope>NUCLEOTIDE SEQUENCE [LARGE SCALE GENOMIC DNA]</scope>
    <source>
        <strain evidence="1 2">DSM 45057</strain>
    </source>
</reference>
<comment type="caution">
    <text evidence="1">The sequence shown here is derived from an EMBL/GenBank/DDBJ whole genome shotgun (WGS) entry which is preliminary data.</text>
</comment>
<dbReference type="Proteomes" id="UP000192284">
    <property type="component" value="Unassembled WGS sequence"/>
</dbReference>
<protein>
    <submittedName>
        <fullName evidence="1">Uncharacterized protein</fullName>
    </submittedName>
</protein>
<keyword evidence="2" id="KW-1185">Reference proteome</keyword>
<organism evidence="1 2">
    <name type="scientific">Mycobacterium angelicum</name>
    <dbReference type="NCBI Taxonomy" id="470074"/>
    <lineage>
        <taxon>Bacteria</taxon>
        <taxon>Bacillati</taxon>
        <taxon>Actinomycetota</taxon>
        <taxon>Actinomycetes</taxon>
        <taxon>Mycobacteriales</taxon>
        <taxon>Mycobacteriaceae</taxon>
        <taxon>Mycobacterium</taxon>
    </lineage>
</organism>
<evidence type="ECO:0000313" key="2">
    <source>
        <dbReference type="Proteomes" id="UP000192284"/>
    </source>
</evidence>
<gene>
    <name evidence="1" type="ORF">BST12_17150</name>
</gene>
<proteinExistence type="predicted"/>
<accession>A0A1W9ZP05</accession>
<evidence type="ECO:0000313" key="1">
    <source>
        <dbReference type="EMBL" id="ORA19549.1"/>
    </source>
</evidence>
<dbReference type="AlphaFoldDB" id="A0A1W9ZP05"/>
<sequence>MCDNAAEDVLLDGFVDFVSLNQVHRQVAQHNPSAAMLEIKTKTLEMIGTHHGSDGTVTEAIDQMNPAARENVRKELLLDGLVDYIDLNAVDWNVRQHNPSASRQEVQNESLAVIRSLLSEGLVVLGAMSGEGGRWRAWQEPLDASLQKISDVYVSRYDDPPAWVWSSWMALTDKGRSVAESTSKSHRFGQRCGPIDHFQRDIAGDIASQNRVSPSSRY</sequence>
<name>A0A1W9ZP05_MYCAN</name>